<dbReference type="InterPro" id="IPR017871">
    <property type="entry name" value="ABC_transporter-like_CS"/>
</dbReference>
<dbReference type="PROSITE" id="PS00211">
    <property type="entry name" value="ABC_TRANSPORTER_1"/>
    <property type="match status" value="1"/>
</dbReference>
<keyword evidence="16" id="KW-1185">Reference proteome</keyword>
<feature type="transmembrane region" description="Helical" evidence="13">
    <location>
        <begin position="567"/>
        <end position="589"/>
    </location>
</feature>
<evidence type="ECO:0000256" key="12">
    <source>
        <dbReference type="ARBA" id="ARBA00041199"/>
    </source>
</evidence>
<dbReference type="OrthoDB" id="9802264at2"/>
<dbReference type="GO" id="GO:0005524">
    <property type="term" value="F:ATP binding"/>
    <property type="evidence" value="ECO:0007669"/>
    <property type="project" value="UniProtKB-KW"/>
</dbReference>
<evidence type="ECO:0000256" key="8">
    <source>
        <dbReference type="ARBA" id="ARBA00022967"/>
    </source>
</evidence>
<dbReference type="InterPro" id="IPR003838">
    <property type="entry name" value="ABC3_permease_C"/>
</dbReference>
<dbReference type="Pfam" id="PF02687">
    <property type="entry name" value="FtsX"/>
    <property type="match status" value="1"/>
</dbReference>
<dbReference type="FunFam" id="3.40.50.300:FF:000032">
    <property type="entry name" value="Export ABC transporter ATP-binding protein"/>
    <property type="match status" value="1"/>
</dbReference>
<dbReference type="SMART" id="SM00382">
    <property type="entry name" value="AAA"/>
    <property type="match status" value="1"/>
</dbReference>
<accession>A0A1G7Q2Q1</accession>
<dbReference type="Pfam" id="PF00005">
    <property type="entry name" value="ABC_tran"/>
    <property type="match status" value="1"/>
</dbReference>
<dbReference type="GO" id="GO:0005886">
    <property type="term" value="C:plasma membrane"/>
    <property type="evidence" value="ECO:0007669"/>
    <property type="project" value="UniProtKB-SubCell"/>
</dbReference>
<keyword evidence="4" id="KW-0997">Cell inner membrane</keyword>
<dbReference type="InterPro" id="IPR003593">
    <property type="entry name" value="AAA+_ATPase"/>
</dbReference>
<dbReference type="RefSeq" id="WP_092154843.1">
    <property type="nucleotide sequence ID" value="NZ_FNBX01000018.1"/>
</dbReference>
<evidence type="ECO:0000256" key="1">
    <source>
        <dbReference type="ARBA" id="ARBA00004429"/>
    </source>
</evidence>
<dbReference type="GO" id="GO:0098796">
    <property type="term" value="C:membrane protein complex"/>
    <property type="evidence" value="ECO:0007669"/>
    <property type="project" value="UniProtKB-ARBA"/>
</dbReference>
<dbReference type="GO" id="GO:0016887">
    <property type="term" value="F:ATP hydrolysis activity"/>
    <property type="evidence" value="ECO:0007669"/>
    <property type="project" value="InterPro"/>
</dbReference>
<dbReference type="InterPro" id="IPR050250">
    <property type="entry name" value="Macrolide_Exporter_MacB"/>
</dbReference>
<reference evidence="16" key="1">
    <citation type="submission" date="2016-10" db="EMBL/GenBank/DDBJ databases">
        <authorList>
            <person name="Varghese N."/>
            <person name="Submissions S."/>
        </authorList>
    </citation>
    <scope>NUCLEOTIDE SEQUENCE [LARGE SCALE GENOMIC DNA]</scope>
    <source>
        <strain evidence="16">KHC7</strain>
    </source>
</reference>
<evidence type="ECO:0000313" key="16">
    <source>
        <dbReference type="Proteomes" id="UP000199355"/>
    </source>
</evidence>
<evidence type="ECO:0000256" key="9">
    <source>
        <dbReference type="ARBA" id="ARBA00022989"/>
    </source>
</evidence>
<evidence type="ECO:0000256" key="2">
    <source>
        <dbReference type="ARBA" id="ARBA00022448"/>
    </source>
</evidence>
<dbReference type="InterPro" id="IPR027417">
    <property type="entry name" value="P-loop_NTPase"/>
</dbReference>
<proteinExistence type="inferred from homology"/>
<evidence type="ECO:0000256" key="11">
    <source>
        <dbReference type="ARBA" id="ARBA00038388"/>
    </source>
</evidence>
<dbReference type="InterPro" id="IPR025857">
    <property type="entry name" value="MacB_PCD"/>
</dbReference>
<keyword evidence="10 13" id="KW-0472">Membrane</keyword>
<dbReference type="CDD" id="cd03255">
    <property type="entry name" value="ABC_MJ0796_LolCDE_FtsE"/>
    <property type="match status" value="1"/>
</dbReference>
<dbReference type="InterPro" id="IPR017911">
    <property type="entry name" value="MacB-like_ATP-bd"/>
</dbReference>
<feature type="transmembrane region" description="Helical" evidence="13">
    <location>
        <begin position="516"/>
        <end position="543"/>
    </location>
</feature>
<dbReference type="SUPFAM" id="SSF52540">
    <property type="entry name" value="P-loop containing nucleoside triphosphate hydrolases"/>
    <property type="match status" value="1"/>
</dbReference>
<protein>
    <recommendedName>
        <fullName evidence="12">Pyoverdine export ATP-binding/permease protein PvdT</fullName>
    </recommendedName>
</protein>
<evidence type="ECO:0000256" key="13">
    <source>
        <dbReference type="SAM" id="Phobius"/>
    </source>
</evidence>
<comment type="subcellular location">
    <subcellularLocation>
        <location evidence="1">Cell inner membrane</location>
        <topology evidence="1">Multi-pass membrane protein</topology>
    </subcellularLocation>
</comment>
<evidence type="ECO:0000256" key="6">
    <source>
        <dbReference type="ARBA" id="ARBA00022741"/>
    </source>
</evidence>
<keyword evidence="5 13" id="KW-0812">Transmembrane</keyword>
<dbReference type="EMBL" id="FNBX01000018">
    <property type="protein sequence ID" value="SDF91890.1"/>
    <property type="molecule type" value="Genomic_DNA"/>
</dbReference>
<dbReference type="GO" id="GO:0022857">
    <property type="term" value="F:transmembrane transporter activity"/>
    <property type="evidence" value="ECO:0007669"/>
    <property type="project" value="TreeGrafter"/>
</dbReference>
<dbReference type="PANTHER" id="PTHR30572">
    <property type="entry name" value="MEMBRANE COMPONENT OF TRANSPORTER-RELATED"/>
    <property type="match status" value="1"/>
</dbReference>
<evidence type="ECO:0000259" key="14">
    <source>
        <dbReference type="PROSITE" id="PS50893"/>
    </source>
</evidence>
<dbReference type="AlphaFoldDB" id="A0A1G7Q2Q1"/>
<feature type="transmembrane region" description="Helical" evidence="13">
    <location>
        <begin position="609"/>
        <end position="628"/>
    </location>
</feature>
<evidence type="ECO:0000256" key="10">
    <source>
        <dbReference type="ARBA" id="ARBA00023136"/>
    </source>
</evidence>
<dbReference type="Pfam" id="PF12704">
    <property type="entry name" value="MacB_PCD"/>
    <property type="match status" value="1"/>
</dbReference>
<evidence type="ECO:0000256" key="7">
    <source>
        <dbReference type="ARBA" id="ARBA00022840"/>
    </source>
</evidence>
<dbReference type="PROSITE" id="PS50893">
    <property type="entry name" value="ABC_TRANSPORTER_2"/>
    <property type="match status" value="1"/>
</dbReference>
<evidence type="ECO:0000256" key="3">
    <source>
        <dbReference type="ARBA" id="ARBA00022475"/>
    </source>
</evidence>
<dbReference type="InterPro" id="IPR003439">
    <property type="entry name" value="ABC_transporter-like_ATP-bd"/>
</dbReference>
<dbReference type="PANTHER" id="PTHR30572:SF14">
    <property type="entry name" value="MACROLIDE EXPORT ATP-BINDING_PERMEASE PROTEIN MACB"/>
    <property type="match status" value="1"/>
</dbReference>
<comment type="similarity">
    <text evidence="11">Belongs to the ABC transporter superfamily. Macrolide exporter (TC 3.A.1.122) family.</text>
</comment>
<dbReference type="Proteomes" id="UP000199355">
    <property type="component" value="Unassembled WGS sequence"/>
</dbReference>
<keyword evidence="3" id="KW-1003">Cell membrane</keyword>
<organism evidence="15 16">
    <name type="scientific">Desulfovibrio legallii</name>
    <dbReference type="NCBI Taxonomy" id="571438"/>
    <lineage>
        <taxon>Bacteria</taxon>
        <taxon>Pseudomonadati</taxon>
        <taxon>Thermodesulfobacteriota</taxon>
        <taxon>Desulfovibrionia</taxon>
        <taxon>Desulfovibrionales</taxon>
        <taxon>Desulfovibrionaceae</taxon>
        <taxon>Desulfovibrio</taxon>
    </lineage>
</organism>
<feature type="domain" description="ABC transporter" evidence="14">
    <location>
        <begin position="4"/>
        <end position="242"/>
    </location>
</feature>
<evidence type="ECO:0000313" key="15">
    <source>
        <dbReference type="EMBL" id="SDF91890.1"/>
    </source>
</evidence>
<name>A0A1G7Q2Q1_9BACT</name>
<keyword evidence="8" id="KW-1278">Translocase</keyword>
<sequence>MPLIAVERVSKWYGVEPNRVQVLHEVSFTIERGEFVAIMGPSGSGKSTLMNLLGCLDTPGAGVCRINGQDTAALDADALSDLRCAYLGFVFQRYNLLSSCSAVENVALPAVYAGTGKAVRLARAAALLRSLGLEDRLRSLPVELSGGQQQRVSIARALMNGGEIILADEPTGALDSVSGKQVMDTLEALNRKGHTVIVVTHDPTVAARAARVIRISDGRLAADERTRPAADAAALPQAAAAPAWGRLERLREAARMSVQAIWAHKLRSCLTMLGIIIGIAAVVCVMALGRGSQEKIVADISAMGTNTIDIFPGKDFGDRHAAKVTTLTAADAAVLARQTYLASSTPNASASGTLTWRNISVTAQLNGVGASYFDVKGLELASGRFFDAADVRANASCVVIDDNTRKKLFPLGDAAGQVVLFNKRPLRVVGVVKKKDMGFGPSDTLNLWAPYTTVMYRVSGTHSISSITVKVADAVPPLLAEQNIVRLLTARHGSKDFFTFNTDTIKKTVESATGTMTLLVTGIALIALVVGGIGVMNIMLVSVTERTREIGLRMAVGARRGHIMEQFLMEAIFICLAGSLAGILLATAVSGLADMLAVAFPLRIAADSIVLSVVCSSLIGTVFGFVPARNAARLNPIEALARE</sequence>
<evidence type="ECO:0000256" key="4">
    <source>
        <dbReference type="ARBA" id="ARBA00022519"/>
    </source>
</evidence>
<keyword evidence="9 13" id="KW-1133">Transmembrane helix</keyword>
<keyword evidence="6" id="KW-0547">Nucleotide-binding</keyword>
<evidence type="ECO:0000256" key="5">
    <source>
        <dbReference type="ARBA" id="ARBA00022692"/>
    </source>
</evidence>
<keyword evidence="7 15" id="KW-0067">ATP-binding</keyword>
<keyword evidence="2" id="KW-0813">Transport</keyword>
<dbReference type="Gene3D" id="3.40.50.300">
    <property type="entry name" value="P-loop containing nucleotide triphosphate hydrolases"/>
    <property type="match status" value="1"/>
</dbReference>
<gene>
    <name evidence="15" type="ORF">SAMN05192586_11839</name>
</gene>
<dbReference type="STRING" id="571438.SAMN05192586_11839"/>